<feature type="compositionally biased region" description="Basic and acidic residues" evidence="1">
    <location>
        <begin position="32"/>
        <end position="46"/>
    </location>
</feature>
<reference evidence="2 3" key="1">
    <citation type="submission" date="2009-11" db="EMBL/GenBank/DDBJ databases">
        <title>Annotation of Allomyces macrogynus ATCC 38327.</title>
        <authorList>
            <consortium name="The Broad Institute Genome Sequencing Platform"/>
            <person name="Russ C."/>
            <person name="Cuomo C."/>
            <person name="Burger G."/>
            <person name="Gray M.W."/>
            <person name="Holland P.W.H."/>
            <person name="King N."/>
            <person name="Lang F.B.F."/>
            <person name="Roger A.J."/>
            <person name="Ruiz-Trillo I."/>
            <person name="Young S.K."/>
            <person name="Zeng Q."/>
            <person name="Gargeya S."/>
            <person name="Fitzgerald M."/>
            <person name="Haas B."/>
            <person name="Abouelleil A."/>
            <person name="Alvarado L."/>
            <person name="Arachchi H.M."/>
            <person name="Berlin A."/>
            <person name="Chapman S.B."/>
            <person name="Gearin G."/>
            <person name="Goldberg J."/>
            <person name="Griggs A."/>
            <person name="Gujja S."/>
            <person name="Hansen M."/>
            <person name="Heiman D."/>
            <person name="Howarth C."/>
            <person name="Larimer J."/>
            <person name="Lui A."/>
            <person name="MacDonald P.J.P."/>
            <person name="McCowen C."/>
            <person name="Montmayeur A."/>
            <person name="Murphy C."/>
            <person name="Neiman D."/>
            <person name="Pearson M."/>
            <person name="Priest M."/>
            <person name="Roberts A."/>
            <person name="Saif S."/>
            <person name="Shea T."/>
            <person name="Sisk P."/>
            <person name="Stolte C."/>
            <person name="Sykes S."/>
            <person name="Wortman J."/>
            <person name="Nusbaum C."/>
            <person name="Birren B."/>
        </authorList>
    </citation>
    <scope>NUCLEOTIDE SEQUENCE [LARGE SCALE GENOMIC DNA]</scope>
    <source>
        <strain evidence="2 3">ATCC 38327</strain>
    </source>
</reference>
<keyword evidence="3" id="KW-1185">Reference proteome</keyword>
<evidence type="ECO:0000313" key="3">
    <source>
        <dbReference type="Proteomes" id="UP000054350"/>
    </source>
</evidence>
<gene>
    <name evidence="2" type="ORF">AMAG_17965</name>
</gene>
<dbReference type="Proteomes" id="UP000054350">
    <property type="component" value="Unassembled WGS sequence"/>
</dbReference>
<evidence type="ECO:0000313" key="2">
    <source>
        <dbReference type="EMBL" id="KNE56765.1"/>
    </source>
</evidence>
<organism evidence="2 3">
    <name type="scientific">Allomyces macrogynus (strain ATCC 38327)</name>
    <name type="common">Allomyces javanicus var. macrogynus</name>
    <dbReference type="NCBI Taxonomy" id="578462"/>
    <lineage>
        <taxon>Eukaryota</taxon>
        <taxon>Fungi</taxon>
        <taxon>Fungi incertae sedis</taxon>
        <taxon>Blastocladiomycota</taxon>
        <taxon>Blastocladiomycetes</taxon>
        <taxon>Blastocladiales</taxon>
        <taxon>Blastocladiaceae</taxon>
        <taxon>Allomyces</taxon>
    </lineage>
</organism>
<dbReference type="EMBL" id="GG745330">
    <property type="protein sequence ID" value="KNE56765.1"/>
    <property type="molecule type" value="Genomic_DNA"/>
</dbReference>
<reference evidence="3" key="2">
    <citation type="submission" date="2009-11" db="EMBL/GenBank/DDBJ databases">
        <title>The Genome Sequence of Allomyces macrogynus strain ATCC 38327.</title>
        <authorList>
            <consortium name="The Broad Institute Genome Sequencing Platform"/>
            <person name="Russ C."/>
            <person name="Cuomo C."/>
            <person name="Shea T."/>
            <person name="Young S.K."/>
            <person name="Zeng Q."/>
            <person name="Koehrsen M."/>
            <person name="Haas B."/>
            <person name="Borodovsky M."/>
            <person name="Guigo R."/>
            <person name="Alvarado L."/>
            <person name="Berlin A."/>
            <person name="Borenstein D."/>
            <person name="Chen Z."/>
            <person name="Engels R."/>
            <person name="Freedman E."/>
            <person name="Gellesch M."/>
            <person name="Goldberg J."/>
            <person name="Griggs A."/>
            <person name="Gujja S."/>
            <person name="Heiman D."/>
            <person name="Hepburn T."/>
            <person name="Howarth C."/>
            <person name="Jen D."/>
            <person name="Larson L."/>
            <person name="Lewis B."/>
            <person name="Mehta T."/>
            <person name="Park D."/>
            <person name="Pearson M."/>
            <person name="Roberts A."/>
            <person name="Saif S."/>
            <person name="Shenoy N."/>
            <person name="Sisk P."/>
            <person name="Stolte C."/>
            <person name="Sykes S."/>
            <person name="Walk T."/>
            <person name="White J."/>
            <person name="Yandava C."/>
            <person name="Burger G."/>
            <person name="Gray M.W."/>
            <person name="Holland P.W.H."/>
            <person name="King N."/>
            <person name="Lang F.B.F."/>
            <person name="Roger A.J."/>
            <person name="Ruiz-Trillo I."/>
            <person name="Lander E."/>
            <person name="Nusbaum C."/>
        </authorList>
    </citation>
    <scope>NUCLEOTIDE SEQUENCE [LARGE SCALE GENOMIC DNA]</scope>
    <source>
        <strain evidence="3">ATCC 38327</strain>
    </source>
</reference>
<name>A0A0L0S2X9_ALLM3</name>
<proteinExistence type="predicted"/>
<feature type="region of interest" description="Disordered" evidence="1">
    <location>
        <begin position="1"/>
        <end position="81"/>
    </location>
</feature>
<dbReference type="VEuPathDB" id="FungiDB:AMAG_17965"/>
<dbReference type="AlphaFoldDB" id="A0A0L0S2X9"/>
<evidence type="ECO:0000256" key="1">
    <source>
        <dbReference type="SAM" id="MobiDB-lite"/>
    </source>
</evidence>
<sequence>MGQQSPAPAAQAGPPPHHAEPEETEAPMSVVRSRDMFRNGAGEEHGAVLGSLSETLSSPPRSAPGPGRGVRVNKYGDEVMD</sequence>
<accession>A0A0L0S2X9</accession>
<protein>
    <submittedName>
        <fullName evidence="2">Uncharacterized protein</fullName>
    </submittedName>
</protein>
<feature type="compositionally biased region" description="Low complexity" evidence="1">
    <location>
        <begin position="1"/>
        <end position="12"/>
    </location>
</feature>